<evidence type="ECO:0000313" key="1">
    <source>
        <dbReference type="EMBL" id="CAF4653672.1"/>
    </source>
</evidence>
<keyword evidence="2" id="KW-1185">Reference proteome</keyword>
<dbReference type="AlphaFoldDB" id="A0A821FM23"/>
<comment type="caution">
    <text evidence="1">The sequence shown here is derived from an EMBL/GenBank/DDBJ whole genome shotgun (WGS) entry which is preliminary data.</text>
</comment>
<dbReference type="Proteomes" id="UP000663866">
    <property type="component" value="Unassembled WGS sequence"/>
</dbReference>
<proteinExistence type="predicted"/>
<accession>A0A821FM23</accession>
<reference evidence="1" key="1">
    <citation type="submission" date="2021-02" db="EMBL/GenBank/DDBJ databases">
        <authorList>
            <person name="Nowell W R."/>
        </authorList>
    </citation>
    <scope>NUCLEOTIDE SEQUENCE</scope>
</reference>
<evidence type="ECO:0000313" key="2">
    <source>
        <dbReference type="Proteomes" id="UP000663866"/>
    </source>
</evidence>
<protein>
    <submittedName>
        <fullName evidence="1">Uncharacterized protein</fullName>
    </submittedName>
</protein>
<feature type="non-terminal residue" evidence="1">
    <location>
        <position position="71"/>
    </location>
</feature>
<gene>
    <name evidence="1" type="ORF">OVN521_LOCUS46883</name>
</gene>
<dbReference type="EMBL" id="CAJOBG010087611">
    <property type="protein sequence ID" value="CAF4653672.1"/>
    <property type="molecule type" value="Genomic_DNA"/>
</dbReference>
<name>A0A821FM23_9BILA</name>
<feature type="non-terminal residue" evidence="1">
    <location>
        <position position="1"/>
    </location>
</feature>
<organism evidence="1 2">
    <name type="scientific">Rotaria magnacalcarata</name>
    <dbReference type="NCBI Taxonomy" id="392030"/>
    <lineage>
        <taxon>Eukaryota</taxon>
        <taxon>Metazoa</taxon>
        <taxon>Spiralia</taxon>
        <taxon>Gnathifera</taxon>
        <taxon>Rotifera</taxon>
        <taxon>Eurotatoria</taxon>
        <taxon>Bdelloidea</taxon>
        <taxon>Philodinida</taxon>
        <taxon>Philodinidae</taxon>
        <taxon>Rotaria</taxon>
    </lineage>
</organism>
<sequence length="71" mass="8160">DAQERDLIGKRANEVGPLATFRERIEIADEKLLAAGNFSRCPTVEAVKKCGADYRKKMRFDEDVFRECRIL</sequence>